<proteinExistence type="inferred from homology"/>
<protein>
    <submittedName>
        <fullName evidence="2">Tcp11-domain-containing protein</fullName>
    </submittedName>
</protein>
<dbReference type="Proteomes" id="UP000242146">
    <property type="component" value="Unassembled WGS sequence"/>
</dbReference>
<dbReference type="Pfam" id="PF05794">
    <property type="entry name" value="Tcp11"/>
    <property type="match status" value="1"/>
</dbReference>
<keyword evidence="3" id="KW-1185">Reference proteome</keyword>
<dbReference type="PANTHER" id="PTHR12832:SF11">
    <property type="entry name" value="LD23868P"/>
    <property type="match status" value="1"/>
</dbReference>
<dbReference type="AlphaFoldDB" id="A0A1X2G687"/>
<evidence type="ECO:0000313" key="3">
    <source>
        <dbReference type="Proteomes" id="UP000242146"/>
    </source>
</evidence>
<accession>A0A1X2G687</accession>
<name>A0A1X2G687_9FUNG</name>
<evidence type="ECO:0000256" key="1">
    <source>
        <dbReference type="ARBA" id="ARBA00010954"/>
    </source>
</evidence>
<dbReference type="OrthoDB" id="276323at2759"/>
<dbReference type="STRING" id="101127.A0A1X2G687"/>
<comment type="similarity">
    <text evidence="1">Belongs to the TCP11 family.</text>
</comment>
<sequence length="503" mass="56149">MDEVWNSFYAVRESSQQSPNDQTLVSRNLSSFYLQLARLQQILTTASCPQELMDALTQLMEKHIAPQLMQIPAAASPPLGHAVISPPPSPTLLALADASTTNVVSAEQLERMLTGYGHPGLSNEQLAHELILNPDFTLQAPPKHPLQSQVESIAKQAFFDHLDEAYRNQDYDQLLPMFEELKQRLLALAPDRSHAALDGQLDLDLVKQQMDHPPFDWHAWASTFLTAISSMVAPVRDHQVQELQQTLAASPLPGTVFRGSMELLDAMSLDLINFRLRSLRPHLLPMAVDYERTKFAQAIQHGQAGLANTRQWLQHAVAAADQQKPMTTAYLQLVTATTAWTRLTCPETVLLDMDRVVGYQNQVQTLVVVAALLLLANQFHVPQLPALADRLFQLLDNHDPPTRLTHLTSELESHVAAEQRPLVKQMVNKTLQDTDPIYKLLFKRVAAALSLYLDHAKPSQDPSLALIHGPLTKLCKRVALFSQYNEKVYSSWYKAIIGSVSSS</sequence>
<comment type="caution">
    <text evidence="2">The sequence shown here is derived from an EMBL/GenBank/DDBJ whole genome shotgun (WGS) entry which is preliminary data.</text>
</comment>
<dbReference type="GO" id="GO:0010737">
    <property type="term" value="P:protein kinase A signaling"/>
    <property type="evidence" value="ECO:0007669"/>
    <property type="project" value="TreeGrafter"/>
</dbReference>
<dbReference type="InterPro" id="IPR008862">
    <property type="entry name" value="Tcp11"/>
</dbReference>
<dbReference type="PANTHER" id="PTHR12832">
    <property type="entry name" value="TESTIS-SPECIFIC PROTEIN PBS13 T-COMPLEX 11"/>
    <property type="match status" value="1"/>
</dbReference>
<organism evidence="2 3">
    <name type="scientific">Hesseltinella vesiculosa</name>
    <dbReference type="NCBI Taxonomy" id="101127"/>
    <lineage>
        <taxon>Eukaryota</taxon>
        <taxon>Fungi</taxon>
        <taxon>Fungi incertae sedis</taxon>
        <taxon>Mucoromycota</taxon>
        <taxon>Mucoromycotina</taxon>
        <taxon>Mucoromycetes</taxon>
        <taxon>Mucorales</taxon>
        <taxon>Cunninghamellaceae</taxon>
        <taxon>Hesseltinella</taxon>
    </lineage>
</organism>
<evidence type="ECO:0000313" key="2">
    <source>
        <dbReference type="EMBL" id="ORX46112.1"/>
    </source>
</evidence>
<dbReference type="EMBL" id="MCGT01000039">
    <property type="protein sequence ID" value="ORX46112.1"/>
    <property type="molecule type" value="Genomic_DNA"/>
</dbReference>
<reference evidence="2 3" key="1">
    <citation type="submission" date="2016-07" db="EMBL/GenBank/DDBJ databases">
        <title>Pervasive Adenine N6-methylation of Active Genes in Fungi.</title>
        <authorList>
            <consortium name="DOE Joint Genome Institute"/>
            <person name="Mondo S.J."/>
            <person name="Dannebaum R.O."/>
            <person name="Kuo R.C."/>
            <person name="Labutti K."/>
            <person name="Haridas S."/>
            <person name="Kuo A."/>
            <person name="Salamov A."/>
            <person name="Ahrendt S.R."/>
            <person name="Lipzen A."/>
            <person name="Sullivan W."/>
            <person name="Andreopoulos W.B."/>
            <person name="Clum A."/>
            <person name="Lindquist E."/>
            <person name="Daum C."/>
            <person name="Ramamoorthy G.K."/>
            <person name="Gryganskyi A."/>
            <person name="Culley D."/>
            <person name="Magnuson J.K."/>
            <person name="James T.Y."/>
            <person name="O'Malley M.A."/>
            <person name="Stajich J.E."/>
            <person name="Spatafora J.W."/>
            <person name="Visel A."/>
            <person name="Grigoriev I.V."/>
        </authorList>
    </citation>
    <scope>NUCLEOTIDE SEQUENCE [LARGE SCALE GENOMIC DNA]</scope>
    <source>
        <strain evidence="2 3">NRRL 3301</strain>
    </source>
</reference>
<gene>
    <name evidence="2" type="ORF">DM01DRAFT_1339751</name>
</gene>